<evidence type="ECO:0000256" key="3">
    <source>
        <dbReference type="ARBA" id="ARBA00022833"/>
    </source>
</evidence>
<keyword evidence="3" id="KW-0862">Zinc</keyword>
<dbReference type="PANTHER" id="PTHR43462:SF1">
    <property type="entry name" value="ALANYL-TRNA EDITING PROTEIN AARSD1"/>
    <property type="match status" value="1"/>
</dbReference>
<dbReference type="EMBL" id="JH431714">
    <property type="status" value="NOT_ANNOTATED_CDS"/>
    <property type="molecule type" value="Genomic_DNA"/>
</dbReference>
<dbReference type="Proteomes" id="UP000014500">
    <property type="component" value="Unassembled WGS sequence"/>
</dbReference>
<evidence type="ECO:0000313" key="5">
    <source>
        <dbReference type="EnsemblMetazoa" id="SMAR006617-PA"/>
    </source>
</evidence>
<dbReference type="InterPro" id="IPR018163">
    <property type="entry name" value="Thr/Ala-tRNA-synth_IIc_edit"/>
</dbReference>
<sequence length="141" mass="15574">MQQHSGQHLLSAVAENKFNLKTTSWNLGESISYVEIDAPVVEFPVLKELEEIVNDKIRAAIPVTVKTYEKGSEELGKAHSRGLPDDHSGLVRIISIEGVDENMCCGTHVKNLSELQAIKIVSLEKGKKNKCNWINMLGSTC</sequence>
<evidence type="ECO:0000256" key="2">
    <source>
        <dbReference type="ARBA" id="ARBA00022723"/>
    </source>
</evidence>
<dbReference type="Pfam" id="PF07973">
    <property type="entry name" value="tRNA_SAD"/>
    <property type="match status" value="1"/>
</dbReference>
<dbReference type="HOGENOM" id="CLU_1839658_0_0_1"/>
<dbReference type="Gene3D" id="3.30.980.10">
    <property type="entry name" value="Threonyl-trna Synthetase, Chain A, domain 2"/>
    <property type="match status" value="1"/>
</dbReference>
<proteinExistence type="predicted"/>
<evidence type="ECO:0000313" key="6">
    <source>
        <dbReference type="Proteomes" id="UP000014500"/>
    </source>
</evidence>
<keyword evidence="2" id="KW-0479">Metal-binding</keyword>
<organism evidence="5 6">
    <name type="scientific">Strigamia maritima</name>
    <name type="common">European centipede</name>
    <name type="synonym">Geophilus maritimus</name>
    <dbReference type="NCBI Taxonomy" id="126957"/>
    <lineage>
        <taxon>Eukaryota</taxon>
        <taxon>Metazoa</taxon>
        <taxon>Ecdysozoa</taxon>
        <taxon>Arthropoda</taxon>
        <taxon>Myriapoda</taxon>
        <taxon>Chilopoda</taxon>
        <taxon>Pleurostigmophora</taxon>
        <taxon>Geophilomorpha</taxon>
        <taxon>Linotaeniidae</taxon>
        <taxon>Strigamia</taxon>
    </lineage>
</organism>
<dbReference type="STRING" id="126957.T1IZE3"/>
<dbReference type="GO" id="GO:0005524">
    <property type="term" value="F:ATP binding"/>
    <property type="evidence" value="ECO:0007669"/>
    <property type="project" value="InterPro"/>
</dbReference>
<dbReference type="AlphaFoldDB" id="T1IZE3"/>
<keyword evidence="6" id="KW-1185">Reference proteome</keyword>
<dbReference type="GO" id="GO:0004812">
    <property type="term" value="F:aminoacyl-tRNA ligase activity"/>
    <property type="evidence" value="ECO:0007669"/>
    <property type="project" value="InterPro"/>
</dbReference>
<accession>T1IZE3</accession>
<dbReference type="PANTHER" id="PTHR43462">
    <property type="entry name" value="ALANYL-TRNA EDITING PROTEIN"/>
    <property type="match status" value="1"/>
</dbReference>
<dbReference type="InterPro" id="IPR051335">
    <property type="entry name" value="Alanyl-tRNA_Editing_Enzymes"/>
</dbReference>
<comment type="cofactor">
    <cofactor evidence="1">
        <name>Zn(2+)</name>
        <dbReference type="ChEBI" id="CHEBI:29105"/>
    </cofactor>
</comment>
<dbReference type="GO" id="GO:0046872">
    <property type="term" value="F:metal ion binding"/>
    <property type="evidence" value="ECO:0007669"/>
    <property type="project" value="UniProtKB-KW"/>
</dbReference>
<dbReference type="SUPFAM" id="SSF55186">
    <property type="entry name" value="ThrRS/AlaRS common domain"/>
    <property type="match status" value="1"/>
</dbReference>
<protein>
    <recommendedName>
        <fullName evidence="4">Threonyl/alanyl tRNA synthetase SAD domain-containing protein</fullName>
    </recommendedName>
</protein>
<feature type="domain" description="Threonyl/alanyl tRNA synthetase SAD" evidence="4">
    <location>
        <begin position="91"/>
        <end position="129"/>
    </location>
</feature>
<dbReference type="GO" id="GO:0002196">
    <property type="term" value="F:Ser-tRNA(Ala) deacylase activity"/>
    <property type="evidence" value="ECO:0007669"/>
    <property type="project" value="TreeGrafter"/>
</dbReference>
<reference evidence="5" key="2">
    <citation type="submission" date="2015-02" db="UniProtKB">
        <authorList>
            <consortium name="EnsemblMetazoa"/>
        </authorList>
    </citation>
    <scope>IDENTIFICATION</scope>
</reference>
<evidence type="ECO:0000259" key="4">
    <source>
        <dbReference type="SMART" id="SM00863"/>
    </source>
</evidence>
<dbReference type="eggNOG" id="KOG2105">
    <property type="taxonomic scope" value="Eukaryota"/>
</dbReference>
<dbReference type="SMART" id="SM00863">
    <property type="entry name" value="tRNA_SAD"/>
    <property type="match status" value="1"/>
</dbReference>
<evidence type="ECO:0000256" key="1">
    <source>
        <dbReference type="ARBA" id="ARBA00001947"/>
    </source>
</evidence>
<reference evidence="6" key="1">
    <citation type="submission" date="2011-05" db="EMBL/GenBank/DDBJ databases">
        <authorList>
            <person name="Richards S.R."/>
            <person name="Qu J."/>
            <person name="Jiang H."/>
            <person name="Jhangiani S.N."/>
            <person name="Agravi P."/>
            <person name="Goodspeed R."/>
            <person name="Gross S."/>
            <person name="Mandapat C."/>
            <person name="Jackson L."/>
            <person name="Mathew T."/>
            <person name="Pu L."/>
            <person name="Thornton R."/>
            <person name="Saada N."/>
            <person name="Wilczek-Boney K.B."/>
            <person name="Lee S."/>
            <person name="Kovar C."/>
            <person name="Wu Y."/>
            <person name="Scherer S.E."/>
            <person name="Worley K.C."/>
            <person name="Muzny D.M."/>
            <person name="Gibbs R."/>
        </authorList>
    </citation>
    <scope>NUCLEOTIDE SEQUENCE</scope>
    <source>
        <strain evidence="6">Brora</strain>
    </source>
</reference>
<dbReference type="InterPro" id="IPR012947">
    <property type="entry name" value="tRNA_SAD"/>
</dbReference>
<dbReference type="GO" id="GO:0043039">
    <property type="term" value="P:tRNA aminoacylation"/>
    <property type="evidence" value="ECO:0007669"/>
    <property type="project" value="InterPro"/>
</dbReference>
<dbReference type="PhylomeDB" id="T1IZE3"/>
<dbReference type="EnsemblMetazoa" id="SMAR006617-RA">
    <property type="protein sequence ID" value="SMAR006617-PA"/>
    <property type="gene ID" value="SMAR006617"/>
</dbReference>
<name>T1IZE3_STRMM</name>